<dbReference type="EMBL" id="AABL01000830">
    <property type="protein sequence ID" value="EAA22464.1"/>
    <property type="molecule type" value="Genomic_DNA"/>
</dbReference>
<dbReference type="PaxDb" id="73239-Q7RKF7"/>
<gene>
    <name evidence="2" type="ORF">PY02944</name>
</gene>
<accession>Q7RKF7</accession>
<feature type="non-terminal residue" evidence="2">
    <location>
        <position position="21"/>
    </location>
</feature>
<evidence type="ECO:0000256" key="1">
    <source>
        <dbReference type="SAM" id="MobiDB-lite"/>
    </source>
</evidence>
<evidence type="ECO:0000313" key="2">
    <source>
        <dbReference type="EMBL" id="EAA22464.1"/>
    </source>
</evidence>
<organism evidence="2 3">
    <name type="scientific">Plasmodium yoelii yoelii</name>
    <dbReference type="NCBI Taxonomy" id="73239"/>
    <lineage>
        <taxon>Eukaryota</taxon>
        <taxon>Sar</taxon>
        <taxon>Alveolata</taxon>
        <taxon>Apicomplexa</taxon>
        <taxon>Aconoidasida</taxon>
        <taxon>Haemosporida</taxon>
        <taxon>Plasmodiidae</taxon>
        <taxon>Plasmodium</taxon>
        <taxon>Plasmodium (Vinckeia)</taxon>
    </lineage>
</organism>
<sequence length="21" mass="2467">MLLNPYSDEIQKPNMQQKMGT</sequence>
<protein>
    <submittedName>
        <fullName evidence="2">Uncharacterized protein</fullName>
    </submittedName>
</protein>
<reference evidence="2 3" key="1">
    <citation type="journal article" date="2002" name="Nature">
        <title>Genome sequence and comparative analysis of the model rodent malaria parasite Plasmodium yoelii yoelii.</title>
        <authorList>
            <person name="Carlton J.M."/>
            <person name="Angiuoli S.V."/>
            <person name="Suh B.B."/>
            <person name="Kooij T.W."/>
            <person name="Pertea M."/>
            <person name="Silva J.C."/>
            <person name="Ermolaeva M.D."/>
            <person name="Allen J.E."/>
            <person name="Selengut J.D."/>
            <person name="Koo H.L."/>
            <person name="Peterson J.D."/>
            <person name="Pop M."/>
            <person name="Kosack D.S."/>
            <person name="Shumway M.F."/>
            <person name="Bidwell S.L."/>
            <person name="Shallom S.J."/>
            <person name="van Aken S.E."/>
            <person name="Riedmuller S.B."/>
            <person name="Feldblyum T.V."/>
            <person name="Cho J.K."/>
            <person name="Quackenbush J."/>
            <person name="Sedegah M."/>
            <person name="Shoaibi A."/>
            <person name="Cummings L.M."/>
            <person name="Florens L."/>
            <person name="Yates J.R."/>
            <person name="Raine J.D."/>
            <person name="Sinden R.E."/>
            <person name="Harris M.A."/>
            <person name="Cunningham D.A."/>
            <person name="Preiser P.R."/>
            <person name="Bergman L.W."/>
            <person name="Vaidya A.B."/>
            <person name="van Lin L.H."/>
            <person name="Janse C.J."/>
            <person name="Waters A.P."/>
            <person name="Smith H.O."/>
            <person name="White O.R."/>
            <person name="Salzberg S.L."/>
            <person name="Venter J.C."/>
            <person name="Fraser C.M."/>
            <person name="Hoffman S.L."/>
            <person name="Gardner M.J."/>
            <person name="Carucci D.J."/>
        </authorList>
    </citation>
    <scope>NUCLEOTIDE SEQUENCE [LARGE SCALE GENOMIC DNA]</scope>
    <source>
        <strain evidence="2 3">17XNL</strain>
    </source>
</reference>
<dbReference type="Proteomes" id="UP000008553">
    <property type="component" value="Unassembled WGS sequence"/>
</dbReference>
<comment type="caution">
    <text evidence="2">The sequence shown here is derived from an EMBL/GenBank/DDBJ whole genome shotgun (WGS) entry which is preliminary data.</text>
</comment>
<feature type="region of interest" description="Disordered" evidence="1">
    <location>
        <begin position="1"/>
        <end position="21"/>
    </location>
</feature>
<evidence type="ECO:0000313" key="3">
    <source>
        <dbReference type="Proteomes" id="UP000008553"/>
    </source>
</evidence>
<keyword evidence="3" id="KW-1185">Reference proteome</keyword>
<dbReference type="AlphaFoldDB" id="Q7RKF7"/>
<proteinExistence type="predicted"/>
<name>Q7RKF7_PLAYO</name>
<dbReference type="InParanoid" id="Q7RKF7"/>